<evidence type="ECO:0000256" key="1">
    <source>
        <dbReference type="SAM" id="Phobius"/>
    </source>
</evidence>
<gene>
    <name evidence="2" type="ORF">SAMN02745823_02075</name>
</gene>
<dbReference type="AlphaFoldDB" id="A0A1M5XVD5"/>
<evidence type="ECO:0000313" key="3">
    <source>
        <dbReference type="Proteomes" id="UP000183995"/>
    </source>
</evidence>
<protein>
    <submittedName>
        <fullName evidence="2">Uncharacterized protein</fullName>
    </submittedName>
</protein>
<reference evidence="2 3" key="1">
    <citation type="submission" date="2016-11" db="EMBL/GenBank/DDBJ databases">
        <authorList>
            <person name="Jaros S."/>
            <person name="Januszkiewicz K."/>
            <person name="Wedrychowicz H."/>
        </authorList>
    </citation>
    <scope>NUCLEOTIDE SEQUENCE [LARGE SCALE GENOMIC DNA]</scope>
    <source>
        <strain evidence="2 3">DSM 10068</strain>
    </source>
</reference>
<dbReference type="STRING" id="1123282.SAMN02745823_02075"/>
<dbReference type="EMBL" id="FQXV01000006">
    <property type="protein sequence ID" value="SHI03805.1"/>
    <property type="molecule type" value="Genomic_DNA"/>
</dbReference>
<keyword evidence="1" id="KW-0472">Membrane</keyword>
<organism evidence="2 3">
    <name type="scientific">Sporobacter termitidis DSM 10068</name>
    <dbReference type="NCBI Taxonomy" id="1123282"/>
    <lineage>
        <taxon>Bacteria</taxon>
        <taxon>Bacillati</taxon>
        <taxon>Bacillota</taxon>
        <taxon>Clostridia</taxon>
        <taxon>Eubacteriales</taxon>
        <taxon>Oscillospiraceae</taxon>
        <taxon>Sporobacter</taxon>
    </lineage>
</organism>
<dbReference type="RefSeq" id="WP_073078529.1">
    <property type="nucleotide sequence ID" value="NZ_FQXV01000006.1"/>
</dbReference>
<feature type="transmembrane region" description="Helical" evidence="1">
    <location>
        <begin position="17"/>
        <end position="35"/>
    </location>
</feature>
<accession>A0A1M5XVD5</accession>
<name>A0A1M5XVD5_9FIRM</name>
<keyword evidence="1" id="KW-0812">Transmembrane</keyword>
<keyword evidence="3" id="KW-1185">Reference proteome</keyword>
<dbReference type="Proteomes" id="UP000183995">
    <property type="component" value="Unassembled WGS sequence"/>
</dbReference>
<keyword evidence="1" id="KW-1133">Transmembrane helix</keyword>
<sequence>MKSYSLELVQRKTGSGVLGKLAAVALVGAGAYVGYKNLKKDKKQKSLSEAQGESTYDAQAHEGEDFTARILKAAKRIIK</sequence>
<evidence type="ECO:0000313" key="2">
    <source>
        <dbReference type="EMBL" id="SHI03805.1"/>
    </source>
</evidence>
<proteinExistence type="predicted"/>